<accession>A1ZIH0</accession>
<keyword evidence="3" id="KW-0449">Lipoprotein</keyword>
<dbReference type="Proteomes" id="UP000004095">
    <property type="component" value="Unassembled WGS sequence"/>
</dbReference>
<proteinExistence type="predicted"/>
<sequence>MKYIVHKLLIIWIVFTLQACGTGAKTNHTNGNDTIAIDKHAHHKHSKAESGATKPEKKKTLSPRRMAMSDVGENHIHIDYGAPSVRNRVIWGGLVAYDKVWASGAHSATSITFAKDVVVNGKQIKAGKYAFFTIPGKDMWTLIINKNHVQHLADDYQEKEDIIRVKVKPTMLESPQEQLKYEVITTDKGEAVVSLSWEKMKVSFTVKND</sequence>
<dbReference type="OrthoDB" id="978542at2"/>
<dbReference type="PROSITE" id="PS51257">
    <property type="entry name" value="PROKAR_LIPOPROTEIN"/>
    <property type="match status" value="1"/>
</dbReference>
<dbReference type="Pfam" id="PF11138">
    <property type="entry name" value="DUF2911"/>
    <property type="match status" value="1"/>
</dbReference>
<feature type="signal peptide" evidence="2">
    <location>
        <begin position="1"/>
        <end position="19"/>
    </location>
</feature>
<keyword evidence="2" id="KW-0732">Signal</keyword>
<comment type="caution">
    <text evidence="3">The sequence shown here is derived from an EMBL/GenBank/DDBJ whole genome shotgun (WGS) entry which is preliminary data.</text>
</comment>
<dbReference type="InterPro" id="IPR021314">
    <property type="entry name" value="DUF2911"/>
</dbReference>
<dbReference type="AlphaFoldDB" id="A1ZIH0"/>
<evidence type="ECO:0000256" key="1">
    <source>
        <dbReference type="SAM" id="MobiDB-lite"/>
    </source>
</evidence>
<protein>
    <submittedName>
        <fullName evidence="3">Lipoprotein, putative</fullName>
    </submittedName>
</protein>
<evidence type="ECO:0000256" key="2">
    <source>
        <dbReference type="SAM" id="SignalP"/>
    </source>
</evidence>
<evidence type="ECO:0000313" key="4">
    <source>
        <dbReference type="Proteomes" id="UP000004095"/>
    </source>
</evidence>
<feature type="region of interest" description="Disordered" evidence="1">
    <location>
        <begin position="40"/>
        <end position="64"/>
    </location>
</feature>
<reference evidence="3 4" key="1">
    <citation type="submission" date="2007-01" db="EMBL/GenBank/DDBJ databases">
        <authorList>
            <person name="Haygood M."/>
            <person name="Podell S."/>
            <person name="Anderson C."/>
            <person name="Hopkinson B."/>
            <person name="Roe K."/>
            <person name="Barbeau K."/>
            <person name="Gaasterland T."/>
            <person name="Ferriera S."/>
            <person name="Johnson J."/>
            <person name="Kravitz S."/>
            <person name="Beeson K."/>
            <person name="Sutton G."/>
            <person name="Rogers Y.-H."/>
            <person name="Friedman R."/>
            <person name="Frazier M."/>
            <person name="Venter J.C."/>
        </authorList>
    </citation>
    <scope>NUCLEOTIDE SEQUENCE [LARGE SCALE GENOMIC DNA]</scope>
    <source>
        <strain evidence="3 4">ATCC 23134</strain>
    </source>
</reference>
<organism evidence="3 4">
    <name type="scientific">Microscilla marina ATCC 23134</name>
    <dbReference type="NCBI Taxonomy" id="313606"/>
    <lineage>
        <taxon>Bacteria</taxon>
        <taxon>Pseudomonadati</taxon>
        <taxon>Bacteroidota</taxon>
        <taxon>Cytophagia</taxon>
        <taxon>Cytophagales</taxon>
        <taxon>Microscillaceae</taxon>
        <taxon>Microscilla</taxon>
    </lineage>
</organism>
<gene>
    <name evidence="3" type="ORF">M23134_05711</name>
</gene>
<feature type="chain" id="PRO_5002641477" evidence="2">
    <location>
        <begin position="20"/>
        <end position="209"/>
    </location>
</feature>
<name>A1ZIH0_MICM2</name>
<dbReference type="RefSeq" id="WP_004155672.1">
    <property type="nucleotide sequence ID" value="NZ_AAWS01000009.1"/>
</dbReference>
<dbReference type="eggNOG" id="COG0457">
    <property type="taxonomic scope" value="Bacteria"/>
</dbReference>
<keyword evidence="4" id="KW-1185">Reference proteome</keyword>
<evidence type="ECO:0000313" key="3">
    <source>
        <dbReference type="EMBL" id="EAY29838.1"/>
    </source>
</evidence>
<dbReference type="EMBL" id="AAWS01000009">
    <property type="protein sequence ID" value="EAY29838.1"/>
    <property type="molecule type" value="Genomic_DNA"/>
</dbReference>